<name>A0A101UVS3_9ACTN</name>
<proteinExistence type="predicted"/>
<evidence type="ECO:0000259" key="3">
    <source>
        <dbReference type="PROSITE" id="PS51371"/>
    </source>
</evidence>
<evidence type="ECO:0000313" key="5">
    <source>
        <dbReference type="Proteomes" id="UP000053260"/>
    </source>
</evidence>
<dbReference type="EMBL" id="LMXB01000072">
    <property type="protein sequence ID" value="KUO17776.1"/>
    <property type="molecule type" value="Genomic_DNA"/>
</dbReference>
<dbReference type="PANTHER" id="PTHR43080:SF2">
    <property type="entry name" value="CBS DOMAIN-CONTAINING PROTEIN"/>
    <property type="match status" value="1"/>
</dbReference>
<keyword evidence="1 2" id="KW-0129">CBS domain</keyword>
<dbReference type="InterPro" id="IPR051257">
    <property type="entry name" value="Diverse_CBS-Domain"/>
</dbReference>
<keyword evidence="5" id="KW-1185">Reference proteome</keyword>
<dbReference type="InterPro" id="IPR000644">
    <property type="entry name" value="CBS_dom"/>
</dbReference>
<evidence type="ECO:0000256" key="2">
    <source>
        <dbReference type="PROSITE-ProRule" id="PRU00703"/>
    </source>
</evidence>
<gene>
    <name evidence="4" type="ORF">AQJ91_29170</name>
</gene>
<dbReference type="Gene3D" id="3.10.580.10">
    <property type="entry name" value="CBS-domain"/>
    <property type="match status" value="1"/>
</dbReference>
<evidence type="ECO:0000313" key="4">
    <source>
        <dbReference type="EMBL" id="KUO17776.1"/>
    </source>
</evidence>
<dbReference type="PANTHER" id="PTHR43080">
    <property type="entry name" value="CBS DOMAIN-CONTAINING PROTEIN CBSX3, MITOCHONDRIAL"/>
    <property type="match status" value="1"/>
</dbReference>
<dbReference type="CDD" id="cd04622">
    <property type="entry name" value="CBS_pair_HRP1_like"/>
    <property type="match status" value="1"/>
</dbReference>
<dbReference type="AlphaFoldDB" id="A0A101UVS3"/>
<dbReference type="OrthoDB" id="9789996at2"/>
<dbReference type="RefSeq" id="WP_067027449.1">
    <property type="nucleotide sequence ID" value="NZ_KQ949095.1"/>
</dbReference>
<dbReference type="SUPFAM" id="SSF54631">
    <property type="entry name" value="CBS-domain pair"/>
    <property type="match status" value="1"/>
</dbReference>
<feature type="domain" description="CBS" evidence="3">
    <location>
        <begin position="73"/>
        <end position="130"/>
    </location>
</feature>
<dbReference type="Pfam" id="PF00571">
    <property type="entry name" value="CBS"/>
    <property type="match status" value="2"/>
</dbReference>
<sequence>MPVAGQIMHRGAECINKTETLTRAAEMMNRLGVGALPVCEDDGRMCGIITDRDIVVKCVAEGRNPSETECTELCQGTPQWIDVNADVSEVLDRMERHQIKRLPVIENKTLVGMISERDIAQHLNEHQIAEFAERVYATA</sequence>
<dbReference type="SMART" id="SM00116">
    <property type="entry name" value="CBS"/>
    <property type="match status" value="2"/>
</dbReference>
<accession>A0A101UVS3</accession>
<feature type="domain" description="CBS" evidence="3">
    <location>
        <begin position="8"/>
        <end position="66"/>
    </location>
</feature>
<reference evidence="4 5" key="1">
    <citation type="submission" date="2015-10" db="EMBL/GenBank/DDBJ databases">
        <title>Draft genome sequence of Streptomyces sp. RV15, isolated from a marine sponge.</title>
        <authorList>
            <person name="Ruckert C."/>
            <person name="Abdelmohsen U.R."/>
            <person name="Winkler A."/>
            <person name="Hentschel U."/>
            <person name="Kalinowski J."/>
            <person name="Kampfer P."/>
            <person name="Glaeser S."/>
        </authorList>
    </citation>
    <scope>NUCLEOTIDE SEQUENCE [LARGE SCALE GENOMIC DNA]</scope>
    <source>
        <strain evidence="4 5">RV15</strain>
    </source>
</reference>
<dbReference type="Proteomes" id="UP000053260">
    <property type="component" value="Unassembled WGS sequence"/>
</dbReference>
<dbReference type="InterPro" id="IPR046342">
    <property type="entry name" value="CBS_dom_sf"/>
</dbReference>
<organism evidence="4 5">
    <name type="scientific">Streptomyces dysideae</name>
    <dbReference type="NCBI Taxonomy" id="909626"/>
    <lineage>
        <taxon>Bacteria</taxon>
        <taxon>Bacillati</taxon>
        <taxon>Actinomycetota</taxon>
        <taxon>Actinomycetes</taxon>
        <taxon>Kitasatosporales</taxon>
        <taxon>Streptomycetaceae</taxon>
        <taxon>Streptomyces</taxon>
    </lineage>
</organism>
<dbReference type="PROSITE" id="PS51371">
    <property type="entry name" value="CBS"/>
    <property type="match status" value="2"/>
</dbReference>
<evidence type="ECO:0000256" key="1">
    <source>
        <dbReference type="ARBA" id="ARBA00023122"/>
    </source>
</evidence>
<dbReference type="STRING" id="909626.AQJ91_29170"/>
<comment type="caution">
    <text evidence="4">The sequence shown here is derived from an EMBL/GenBank/DDBJ whole genome shotgun (WGS) entry which is preliminary data.</text>
</comment>
<protein>
    <recommendedName>
        <fullName evidence="3">CBS domain-containing protein</fullName>
    </recommendedName>
</protein>